<dbReference type="GO" id="GO:0016887">
    <property type="term" value="F:ATP hydrolysis activity"/>
    <property type="evidence" value="ECO:0007669"/>
    <property type="project" value="InterPro"/>
</dbReference>
<name>A0AAN0MIE1_9RHOB</name>
<dbReference type="PANTHER" id="PTHR45772">
    <property type="entry name" value="CONSERVED COMPONENT OF ABC TRANSPORTER FOR NATURAL AMINO ACIDS-RELATED"/>
    <property type="match status" value="1"/>
</dbReference>
<reference evidence="6" key="1">
    <citation type="submission" date="2024-04" db="EMBL/GenBank/DDBJ databases">
        <title>Phylogenomic analyses of a clade within the roseobacter group suggest taxonomic reassignments of species of the genera Aestuariivita, Citreicella, Loktanella, Nautella, Pelagibaca, Ruegeria, Thalassobius, Thiobacimonas and Tropicibacter, and the proposal o.</title>
        <authorList>
            <person name="Jeon C.O."/>
        </authorList>
    </citation>
    <scope>NUCLEOTIDE SEQUENCE [LARGE SCALE GENOMIC DNA]</scope>
    <source>
        <strain evidence="6">SS1-5</strain>
    </source>
</reference>
<dbReference type="EMBL" id="CP151767">
    <property type="protein sequence ID" value="WZU69341.1"/>
    <property type="molecule type" value="Genomic_DNA"/>
</dbReference>
<sequence>MITIDKLTVKFGGVVALDDLSLTLKEDVVGLIGPNGAGKTTLTNAMSGFVAIAGGGIHVDGVDLMTLPPNQRARWGLGRSFQKVQIVDDLTVTEHLLTVMDATGVKRADRPSKINHILDFTGISDQAKTRGADLNVFQRRMTEIAKCLAGDPKILLLDEPGGGLSESEMQHLRVVITEAKDRFGTQIILVDHDVDLIRDVCETTAVLDFGKLIAFGPTAEVLQDEIVKTAYLGR</sequence>
<evidence type="ECO:0000256" key="1">
    <source>
        <dbReference type="ARBA" id="ARBA00022448"/>
    </source>
</evidence>
<keyword evidence="2" id="KW-0547">Nucleotide-binding</keyword>
<evidence type="ECO:0000313" key="6">
    <source>
        <dbReference type="Proteomes" id="UP001470809"/>
    </source>
</evidence>
<dbReference type="InterPro" id="IPR051120">
    <property type="entry name" value="ABC_AA/LPS_Transport"/>
</dbReference>
<dbReference type="PROSITE" id="PS50893">
    <property type="entry name" value="ABC_TRANSPORTER_2"/>
    <property type="match status" value="1"/>
</dbReference>
<dbReference type="Pfam" id="PF00005">
    <property type="entry name" value="ABC_tran"/>
    <property type="match status" value="1"/>
</dbReference>
<reference evidence="5 6" key="2">
    <citation type="submission" date="2024-08" db="EMBL/GenBank/DDBJ databases">
        <title>Phylogenomic analyses of a clade within the roseobacter group suggest taxonomic reassignments of species of the genera Aestuariivita, Citreicella, Loktanella, Nautella, Pelagibaca, Ruegeria, Thalassobius, Thiobacimonas and Tropicibacter, and the proposal o.</title>
        <authorList>
            <person name="Jeon C.O."/>
        </authorList>
    </citation>
    <scope>NUCLEOTIDE SEQUENCE [LARGE SCALE GENOMIC DNA]</scope>
    <source>
        <strain evidence="5 6">SS1-5</strain>
    </source>
</reference>
<accession>A0AAN0MIE1</accession>
<evidence type="ECO:0000256" key="2">
    <source>
        <dbReference type="ARBA" id="ARBA00022741"/>
    </source>
</evidence>
<dbReference type="GO" id="GO:0005524">
    <property type="term" value="F:ATP binding"/>
    <property type="evidence" value="ECO:0007669"/>
    <property type="project" value="UniProtKB-KW"/>
</dbReference>
<dbReference type="InterPro" id="IPR003593">
    <property type="entry name" value="AAA+_ATPase"/>
</dbReference>
<dbReference type="InterPro" id="IPR003439">
    <property type="entry name" value="ABC_transporter-like_ATP-bd"/>
</dbReference>
<dbReference type="InterPro" id="IPR027417">
    <property type="entry name" value="P-loop_NTPase"/>
</dbReference>
<evidence type="ECO:0000256" key="3">
    <source>
        <dbReference type="ARBA" id="ARBA00022840"/>
    </source>
</evidence>
<organism evidence="5 6">
    <name type="scientific">Yoonia rhodophyticola</name>
    <dbReference type="NCBI Taxonomy" id="3137370"/>
    <lineage>
        <taxon>Bacteria</taxon>
        <taxon>Pseudomonadati</taxon>
        <taxon>Pseudomonadota</taxon>
        <taxon>Alphaproteobacteria</taxon>
        <taxon>Rhodobacterales</taxon>
        <taxon>Paracoccaceae</taxon>
        <taxon>Yoonia</taxon>
    </lineage>
</organism>
<keyword evidence="1" id="KW-0813">Transport</keyword>
<dbReference type="SMART" id="SM00382">
    <property type="entry name" value="AAA"/>
    <property type="match status" value="1"/>
</dbReference>
<evidence type="ECO:0000313" key="5">
    <source>
        <dbReference type="EMBL" id="WZU69341.1"/>
    </source>
</evidence>
<proteinExistence type="predicted"/>
<dbReference type="KEGG" id="yrh:AABB31_11120"/>
<feature type="domain" description="ABC transporter" evidence="4">
    <location>
        <begin position="2"/>
        <end position="234"/>
    </location>
</feature>
<keyword evidence="3 5" id="KW-0067">ATP-binding</keyword>
<dbReference type="Proteomes" id="UP001470809">
    <property type="component" value="Chromosome"/>
</dbReference>
<dbReference type="Gene3D" id="3.40.50.300">
    <property type="entry name" value="P-loop containing nucleotide triphosphate hydrolases"/>
    <property type="match status" value="1"/>
</dbReference>
<evidence type="ECO:0000259" key="4">
    <source>
        <dbReference type="PROSITE" id="PS50893"/>
    </source>
</evidence>
<dbReference type="SUPFAM" id="SSF52540">
    <property type="entry name" value="P-loop containing nucleoside triphosphate hydrolases"/>
    <property type="match status" value="1"/>
</dbReference>
<keyword evidence="6" id="KW-1185">Reference proteome</keyword>
<dbReference type="GO" id="GO:0005886">
    <property type="term" value="C:plasma membrane"/>
    <property type="evidence" value="ECO:0007669"/>
    <property type="project" value="TreeGrafter"/>
</dbReference>
<gene>
    <name evidence="5" type="ORF">AABB31_11120</name>
</gene>
<protein>
    <submittedName>
        <fullName evidence="5">ABC transporter ATP-binding protein</fullName>
    </submittedName>
</protein>
<dbReference type="AlphaFoldDB" id="A0AAN0MIE1"/>
<dbReference type="RefSeq" id="WP_342078633.1">
    <property type="nucleotide sequence ID" value="NZ_CP151767.2"/>
</dbReference>